<keyword evidence="7" id="KW-1185">Reference proteome</keyword>
<evidence type="ECO:0000313" key="6">
    <source>
        <dbReference type="Proteomes" id="UP000464884"/>
    </source>
</evidence>
<evidence type="ECO:0000313" key="3">
    <source>
        <dbReference type="EMBL" id="GJD14739.1"/>
    </source>
</evidence>
<dbReference type="EMBL" id="JANFYM010000014">
    <property type="protein sequence ID" value="MCQ4793767.1"/>
    <property type="molecule type" value="Genomic_DNA"/>
</dbReference>
<evidence type="ECO:0000313" key="5">
    <source>
        <dbReference type="EMBL" id="QHB63523.1"/>
    </source>
</evidence>
<organism evidence="5 6">
    <name type="scientific">Bifidobacterium adolescentis</name>
    <dbReference type="NCBI Taxonomy" id="1680"/>
    <lineage>
        <taxon>Bacteria</taxon>
        <taxon>Bacillati</taxon>
        <taxon>Actinomycetota</taxon>
        <taxon>Actinomycetes</taxon>
        <taxon>Bifidobacteriales</taxon>
        <taxon>Bifidobacteriaceae</taxon>
        <taxon>Bifidobacterium</taxon>
    </lineage>
</organism>
<dbReference type="EMBL" id="CP047129">
    <property type="protein sequence ID" value="QHB63523.1"/>
    <property type="molecule type" value="Genomic_DNA"/>
</dbReference>
<evidence type="ECO:0000256" key="1">
    <source>
        <dbReference type="SAM" id="MobiDB-lite"/>
    </source>
</evidence>
<protein>
    <submittedName>
        <fullName evidence="5">Uncharacterized protein</fullName>
    </submittedName>
</protein>
<name>A0A6I6R0H8_BIFAD</name>
<evidence type="ECO:0000313" key="2">
    <source>
        <dbReference type="EMBL" id="BEK83887.1"/>
    </source>
</evidence>
<dbReference type="AlphaFoldDB" id="A0A6I6R0H8"/>
<reference evidence="5 6" key="1">
    <citation type="submission" date="2019-12" db="EMBL/GenBank/DDBJ databases">
        <title>Draft Genome Sequence of Bifidobacterium adolescentis ZJ2.</title>
        <authorList>
            <person name="Jin Z."/>
        </authorList>
    </citation>
    <scope>NUCLEOTIDE SEQUENCE [LARGE SCALE GENOMIC DNA]</scope>
    <source>
        <strain evidence="5 6">ZJ2</strain>
    </source>
</reference>
<reference evidence="4" key="3">
    <citation type="submission" date="2022-06" db="EMBL/GenBank/DDBJ databases">
        <title>Isolation of gut microbiota from human fecal samples.</title>
        <authorList>
            <person name="Pamer E.G."/>
            <person name="Barat B."/>
            <person name="Waligurski E."/>
            <person name="Medina S."/>
            <person name="Paddock L."/>
            <person name="Mostad J."/>
        </authorList>
    </citation>
    <scope>NUCLEOTIDE SEQUENCE</scope>
    <source>
        <strain evidence="4">SL.1.01</strain>
    </source>
</reference>
<evidence type="ECO:0000313" key="7">
    <source>
        <dbReference type="Proteomes" id="UP001357973"/>
    </source>
</evidence>
<dbReference type="RefSeq" id="WP_155512014.1">
    <property type="nucleotide sequence ID" value="NZ_AP028457.1"/>
</dbReference>
<sequence length="52" mass="6101">MPDAYRRAYSKGTTEKQQKNEEQEKQHNSDAPHDVEKKKEARNQAVVRKETS</sequence>
<dbReference type="Proteomes" id="UP001357973">
    <property type="component" value="Chromosome"/>
</dbReference>
<feature type="region of interest" description="Disordered" evidence="1">
    <location>
        <begin position="1"/>
        <end position="52"/>
    </location>
</feature>
<accession>A0A6I6R0H8</accession>
<dbReference type="EMBL" id="AP028457">
    <property type="protein sequence ID" value="BEK83887.1"/>
    <property type="molecule type" value="Genomic_DNA"/>
</dbReference>
<dbReference type="Proteomes" id="UP000886943">
    <property type="component" value="Unassembled WGS sequence"/>
</dbReference>
<reference evidence="3" key="2">
    <citation type="submission" date="2021-08" db="EMBL/GenBank/DDBJ databases">
        <title>Draft genome sequence of the GABA producer Bifidobacterium adolescentis 4-2, isolated from healthy human feces.</title>
        <authorList>
            <person name="Altaib H."/>
            <person name="Niwa R."/>
            <person name="Abe M."/>
            <person name="Suzuki T."/>
        </authorList>
    </citation>
    <scope>NUCLEOTIDE SEQUENCE</scope>
    <source>
        <strain evidence="3">4-2</strain>
    </source>
</reference>
<reference evidence="2 7" key="4">
    <citation type="submission" date="2023-06" db="EMBL/GenBank/DDBJ databases">
        <title>Complete Genome Sequences of Bifidobacterium faecale strain JCM19861T was isolated from human faeces by Jung-Hye Choi et al. (2014).</title>
        <authorList>
            <person name="Okuhama S."/>
            <person name="Takahashi H."/>
            <person name="Imaizumi K."/>
            <person name="Nakayama S."/>
            <person name="Ogata Y."/>
            <person name="Suda W."/>
        </authorList>
    </citation>
    <scope>NUCLEOTIDE SEQUENCE [LARGE SCALE GENOMIC DNA]</scope>
    <source>
        <strain evidence="2 7">JCM 19861</strain>
    </source>
</reference>
<dbReference type="Proteomes" id="UP000464884">
    <property type="component" value="Chromosome"/>
</dbReference>
<proteinExistence type="predicted"/>
<dbReference type="EMBL" id="BPPZ01000011">
    <property type="protein sequence ID" value="GJD14739.1"/>
    <property type="molecule type" value="Genomic_DNA"/>
</dbReference>
<feature type="compositionally biased region" description="Basic and acidic residues" evidence="1">
    <location>
        <begin position="13"/>
        <end position="52"/>
    </location>
</feature>
<evidence type="ECO:0000313" key="4">
    <source>
        <dbReference type="EMBL" id="MCQ4793767.1"/>
    </source>
</evidence>
<dbReference type="Proteomes" id="UP001206013">
    <property type="component" value="Unassembled WGS sequence"/>
</dbReference>
<gene>
    <name evidence="2" type="ORF">B19861_18290</name>
    <name evidence="3" type="ORF">BIFAD42_17230</name>
    <name evidence="5" type="ORF">F3K97_10060</name>
    <name evidence="4" type="ORF">NE692_09935</name>
</gene>